<dbReference type="InterPro" id="IPR054491">
    <property type="entry name" value="MGH1-like_GH"/>
</dbReference>
<dbReference type="Gene3D" id="1.50.10.10">
    <property type="match status" value="1"/>
</dbReference>
<evidence type="ECO:0000259" key="2">
    <source>
        <dbReference type="Pfam" id="PF22422"/>
    </source>
</evidence>
<proteinExistence type="predicted"/>
<evidence type="ECO:0000313" key="3">
    <source>
        <dbReference type="EMBL" id="SDT32008.1"/>
    </source>
</evidence>
<dbReference type="STRING" id="630515.SAMN04489812_5165"/>
<dbReference type="AlphaFoldDB" id="A0A1H1ZE65"/>
<name>A0A1H1ZE65_9ACTN</name>
<dbReference type="Pfam" id="PF14742">
    <property type="entry name" value="GDE_N_bis"/>
    <property type="match status" value="1"/>
</dbReference>
<dbReference type="Proteomes" id="UP000199103">
    <property type="component" value="Chromosome I"/>
</dbReference>
<feature type="domain" description="Putative glycogen debranching enzyme N-terminal" evidence="1">
    <location>
        <begin position="20"/>
        <end position="195"/>
    </location>
</feature>
<reference evidence="3 4" key="1">
    <citation type="submission" date="2016-10" db="EMBL/GenBank/DDBJ databases">
        <authorList>
            <person name="de Groot N.N."/>
        </authorList>
    </citation>
    <scope>NUCLEOTIDE SEQUENCE [LARGE SCALE GENOMIC DNA]</scope>
    <source>
        <strain evidence="3 4">DSM 21800</strain>
    </source>
</reference>
<feature type="domain" description="Mannosylglycerate hydrolase MGH1-like glycoside hydrolase" evidence="2">
    <location>
        <begin position="322"/>
        <end position="566"/>
    </location>
</feature>
<keyword evidence="4" id="KW-1185">Reference proteome</keyword>
<sequence length="622" mass="66400">MTPEATELQPLLHDSEILLKAPSQLWTAAGGDLGDKPIHGFYHGDTRFVRAWELRIDDAVPEPIATAPIDASRARYVSLARTVGVGDAPVRVERERTVSDGGIDEQITVINPTAESLSAAVTVRIVGDHTPMQLIRGGRAGNSIPEADGQAASMIITADGAHRSEDGLEVTLTWSVQVPADGRSDLQWSLRVQDSAAVVAGATGAPQWDSLQAVTPDSRLRRWIETALDDLAALRMTTVRTPNEPFLAAGAPWFFTLFGRDSIWAARLILSTGTEIAASTLRVLASLQGTSDVADTAEQPGKIMHELRPDILEAADGLALPPLYYGTVDATALWVILLSEAWQAGMPEDQVRALLPNLEAALQWIDEYSDADGDGFAEYIDRTGHGLANQGWKDSGDSIRWHDGRLADGPIALCEVQGYAYQAAIAGAELLDHFGTDGSGWRDWAAELKQRFADAFWIDDPAGGYPAIALDADKRRVDSVTSNMGHLLGTGILQPGQAELIARRLVSTELNSGYGLRTMSTADAGYWPLSYHCGSVWAHDTAIAINGLVAEGLVAEARVLGEGLLRAADGFGYRMPELHSGDPASQISRPVPSPAACRPQAWSAAAAVAVASAFGVQLEKSA</sequence>
<dbReference type="Pfam" id="PF22422">
    <property type="entry name" value="MGH1-like_GH"/>
    <property type="match status" value="1"/>
</dbReference>
<dbReference type="EMBL" id="LT629772">
    <property type="protein sequence ID" value="SDT32008.1"/>
    <property type="molecule type" value="Genomic_DNA"/>
</dbReference>
<dbReference type="SUPFAM" id="SSF48208">
    <property type="entry name" value="Six-hairpin glycosidases"/>
    <property type="match status" value="1"/>
</dbReference>
<evidence type="ECO:0000313" key="4">
    <source>
        <dbReference type="Proteomes" id="UP000199103"/>
    </source>
</evidence>
<gene>
    <name evidence="3" type="ORF">SAMN04489812_5165</name>
</gene>
<dbReference type="InterPro" id="IPR032856">
    <property type="entry name" value="GDE_N_bis"/>
</dbReference>
<dbReference type="RefSeq" id="WP_091533150.1">
    <property type="nucleotide sequence ID" value="NZ_LT629772.1"/>
</dbReference>
<protein>
    <submittedName>
        <fullName evidence="3">Glycogen debranching enzyme (Alpha-1,6-glucosidase)</fullName>
    </submittedName>
</protein>
<evidence type="ECO:0000259" key="1">
    <source>
        <dbReference type="Pfam" id="PF14742"/>
    </source>
</evidence>
<dbReference type="OrthoDB" id="9759959at2"/>
<accession>A0A1H1ZE65</accession>
<dbReference type="InterPro" id="IPR008928">
    <property type="entry name" value="6-hairpin_glycosidase_sf"/>
</dbReference>
<organism evidence="3 4">
    <name type="scientific">Microlunatus soli</name>
    <dbReference type="NCBI Taxonomy" id="630515"/>
    <lineage>
        <taxon>Bacteria</taxon>
        <taxon>Bacillati</taxon>
        <taxon>Actinomycetota</taxon>
        <taxon>Actinomycetes</taxon>
        <taxon>Propionibacteriales</taxon>
        <taxon>Propionibacteriaceae</taxon>
        <taxon>Microlunatus</taxon>
    </lineage>
</organism>
<dbReference type="InterPro" id="IPR012341">
    <property type="entry name" value="6hp_glycosidase-like_sf"/>
</dbReference>
<dbReference type="GO" id="GO:0005975">
    <property type="term" value="P:carbohydrate metabolic process"/>
    <property type="evidence" value="ECO:0007669"/>
    <property type="project" value="InterPro"/>
</dbReference>